<keyword evidence="2" id="KW-1133">Transmembrane helix</keyword>
<keyword evidence="2" id="KW-0472">Membrane</keyword>
<evidence type="ECO:0000256" key="1">
    <source>
        <dbReference type="SAM" id="Coils"/>
    </source>
</evidence>
<keyword evidence="4" id="KW-1185">Reference proteome</keyword>
<dbReference type="InterPro" id="IPR020010">
    <property type="entry name" value="CHP03503"/>
</dbReference>
<feature type="transmembrane region" description="Helical" evidence="2">
    <location>
        <begin position="399"/>
        <end position="421"/>
    </location>
</feature>
<evidence type="ECO:0000313" key="4">
    <source>
        <dbReference type="Proteomes" id="UP000809621"/>
    </source>
</evidence>
<keyword evidence="2" id="KW-0812">Transmembrane</keyword>
<organism evidence="3 4">
    <name type="scientific">Vibrio ulleungensis</name>
    <dbReference type="NCBI Taxonomy" id="2807619"/>
    <lineage>
        <taxon>Bacteria</taxon>
        <taxon>Pseudomonadati</taxon>
        <taxon>Pseudomonadota</taxon>
        <taxon>Gammaproteobacteria</taxon>
        <taxon>Vibrionales</taxon>
        <taxon>Vibrionaceae</taxon>
        <taxon>Vibrio</taxon>
    </lineage>
</organism>
<dbReference type="EMBL" id="JAFEUM010000008">
    <property type="protein sequence ID" value="MBM7038181.1"/>
    <property type="molecule type" value="Genomic_DNA"/>
</dbReference>
<dbReference type="NCBIfam" id="NF041940">
    <property type="entry name" value="choice_anch_X"/>
    <property type="match status" value="1"/>
</dbReference>
<evidence type="ECO:0000256" key="2">
    <source>
        <dbReference type="SAM" id="Phobius"/>
    </source>
</evidence>
<feature type="coiled-coil region" evidence="1">
    <location>
        <begin position="359"/>
        <end position="397"/>
    </location>
</feature>
<keyword evidence="1" id="KW-0175">Coiled coil</keyword>
<dbReference type="NCBIfam" id="TIGR03503">
    <property type="entry name" value="TIGR03503 family protein"/>
    <property type="match status" value="1"/>
</dbReference>
<accession>A0ABS2HNC1</accession>
<comment type="caution">
    <text evidence="3">The sequence shown here is derived from an EMBL/GenBank/DDBJ whole genome shotgun (WGS) entry which is preliminary data.</text>
</comment>
<gene>
    <name evidence="3" type="ORF">JQC93_17445</name>
</gene>
<reference evidence="3 4" key="1">
    <citation type="submission" date="2021-02" db="EMBL/GenBank/DDBJ databases">
        <authorList>
            <person name="Park J.-S."/>
        </authorList>
    </citation>
    <scope>NUCLEOTIDE SEQUENCE [LARGE SCALE GENOMIC DNA]</scope>
    <source>
        <strain evidence="3 4">188UL20-2</strain>
    </source>
</reference>
<protein>
    <submittedName>
        <fullName evidence="3">TIGR03503 family protein</fullName>
    </submittedName>
</protein>
<proteinExistence type="predicted"/>
<evidence type="ECO:0000313" key="3">
    <source>
        <dbReference type="EMBL" id="MBM7038181.1"/>
    </source>
</evidence>
<sequence>MLWPKVGAVCGVTSSITSRETLVQFKSFPLFLAVILTALSSLSWANEQQFSLLDNRFRIDPTIQQVSFVIYRSEQSQSVVLVRPDGVKYYAWQHPEHVAWYEENGMDIISIDQPMPGPWQAIGKVTPKNNIKILSDLMLDVDFLSNRLYQNERIKLQANLTTHGAPIVLRDFLDRVNLRVTFTPYVENESEITKEARPIPIVVGEFSDDGLEYDEVAGDGKFTVDLPINVEPGKYRVRVTSGNGVFLRAVEQEVLVYPPPITVDFSQSRTLDPHSITIVGERATIAPGSISAHISVTDPEDNQRHYTTQVPKDSARLKVEVASDKLIGNHSISTIVYATDLANNRDLVLETAPINFGSVESVDVEKAREQQRIAQEKQQKEEMLRQIEHKRAEDRKRSLTIIIVGNIAVLIIGLVVAFIVYRRRKKAAAEPELQLSAPPS</sequence>
<name>A0ABS2HNC1_9VIBR</name>
<dbReference type="Proteomes" id="UP000809621">
    <property type="component" value="Unassembled WGS sequence"/>
</dbReference>